<dbReference type="RefSeq" id="XP_024720512.1">
    <property type="nucleotide sequence ID" value="XM_024865813.1"/>
</dbReference>
<reference evidence="5 6" key="1">
    <citation type="journal article" date="2018" name="New Phytol.">
        <title>Comparative genomics and transcriptomics depict ericoid mycorrhizal fungi as versatile saprotrophs and plant mutualists.</title>
        <authorList>
            <person name="Martino E."/>
            <person name="Morin E."/>
            <person name="Grelet G.A."/>
            <person name="Kuo A."/>
            <person name="Kohler A."/>
            <person name="Daghino S."/>
            <person name="Barry K.W."/>
            <person name="Cichocki N."/>
            <person name="Clum A."/>
            <person name="Dockter R.B."/>
            <person name="Hainaut M."/>
            <person name="Kuo R.C."/>
            <person name="LaButti K."/>
            <person name="Lindahl B.D."/>
            <person name="Lindquist E.A."/>
            <person name="Lipzen A."/>
            <person name="Khouja H.R."/>
            <person name="Magnuson J."/>
            <person name="Murat C."/>
            <person name="Ohm R.A."/>
            <person name="Singer S.W."/>
            <person name="Spatafora J.W."/>
            <person name="Wang M."/>
            <person name="Veneault-Fourrey C."/>
            <person name="Henrissat B."/>
            <person name="Grigoriev I.V."/>
            <person name="Martin F.M."/>
            <person name="Perotto S."/>
        </authorList>
    </citation>
    <scope>NUCLEOTIDE SEQUENCE [LARGE SCALE GENOMIC DNA]</scope>
    <source>
        <strain evidence="5 6">ATCC 22711</strain>
    </source>
</reference>
<evidence type="ECO:0000313" key="5">
    <source>
        <dbReference type="EMBL" id="PSS17004.1"/>
    </source>
</evidence>
<evidence type="ECO:0000259" key="4">
    <source>
        <dbReference type="PROSITE" id="PS50102"/>
    </source>
</evidence>
<name>A0A2T3B0S6_AMORE</name>
<dbReference type="Pfam" id="PF00076">
    <property type="entry name" value="RRM_1"/>
    <property type="match status" value="1"/>
</dbReference>
<keyword evidence="1 2" id="KW-0694">RNA-binding</keyword>
<dbReference type="OrthoDB" id="1749473at2759"/>
<evidence type="ECO:0000256" key="2">
    <source>
        <dbReference type="PROSITE-ProRule" id="PRU00176"/>
    </source>
</evidence>
<protein>
    <recommendedName>
        <fullName evidence="4">RRM domain-containing protein</fullName>
    </recommendedName>
</protein>
<feature type="region of interest" description="Disordered" evidence="3">
    <location>
        <begin position="289"/>
        <end position="312"/>
    </location>
</feature>
<gene>
    <name evidence="5" type="ORF">M430DRAFT_28717</name>
</gene>
<organism evidence="5 6">
    <name type="scientific">Amorphotheca resinae ATCC 22711</name>
    <dbReference type="NCBI Taxonomy" id="857342"/>
    <lineage>
        <taxon>Eukaryota</taxon>
        <taxon>Fungi</taxon>
        <taxon>Dikarya</taxon>
        <taxon>Ascomycota</taxon>
        <taxon>Pezizomycotina</taxon>
        <taxon>Leotiomycetes</taxon>
        <taxon>Helotiales</taxon>
        <taxon>Amorphothecaceae</taxon>
        <taxon>Amorphotheca</taxon>
    </lineage>
</organism>
<dbReference type="GO" id="GO:0003729">
    <property type="term" value="F:mRNA binding"/>
    <property type="evidence" value="ECO:0007669"/>
    <property type="project" value="InterPro"/>
</dbReference>
<feature type="compositionally biased region" description="Low complexity" evidence="3">
    <location>
        <begin position="192"/>
        <end position="209"/>
    </location>
</feature>
<dbReference type="Gene3D" id="3.30.70.330">
    <property type="match status" value="1"/>
</dbReference>
<dbReference type="PANTHER" id="PTHR47640">
    <property type="entry name" value="TRNA SELENOCYSTEINE 1-ASSOCIATED PROTEIN 1-RELATED-RELATED"/>
    <property type="match status" value="1"/>
</dbReference>
<dbReference type="SMART" id="SM00360">
    <property type="entry name" value="RRM"/>
    <property type="match status" value="1"/>
</dbReference>
<feature type="compositionally biased region" description="Low complexity" evidence="3">
    <location>
        <begin position="293"/>
        <end position="312"/>
    </location>
</feature>
<dbReference type="InParanoid" id="A0A2T3B0S6"/>
<dbReference type="PROSITE" id="PS50102">
    <property type="entry name" value="RRM"/>
    <property type="match status" value="1"/>
</dbReference>
<feature type="region of interest" description="Disordered" evidence="3">
    <location>
        <begin position="130"/>
        <end position="180"/>
    </location>
</feature>
<feature type="region of interest" description="Disordered" evidence="3">
    <location>
        <begin position="93"/>
        <end position="112"/>
    </location>
</feature>
<dbReference type="STRING" id="857342.A0A2T3B0S6"/>
<dbReference type="InterPro" id="IPR034215">
    <property type="entry name" value="RBM42_RRM"/>
</dbReference>
<dbReference type="AlphaFoldDB" id="A0A2T3B0S6"/>
<dbReference type="SUPFAM" id="SSF54928">
    <property type="entry name" value="RNA-binding domain, RBD"/>
    <property type="match status" value="1"/>
</dbReference>
<dbReference type="InterPro" id="IPR012677">
    <property type="entry name" value="Nucleotide-bd_a/b_plait_sf"/>
</dbReference>
<evidence type="ECO:0000313" key="6">
    <source>
        <dbReference type="Proteomes" id="UP000241818"/>
    </source>
</evidence>
<dbReference type="CDD" id="cd12383">
    <property type="entry name" value="RRM_RBM42"/>
    <property type="match status" value="1"/>
</dbReference>
<sequence length="488" mass="52654">MPKEEDCQEVLRREYTGILLICQQGKRAERLFQPVRHQGNEKHVIFPSFAWRPISPTFSTQKEPHRTTTRATPLWHVLASKDPESKLLIARTPSKTADDASSLPSQEPLRRQAQEVRLNSNTIRNVQQFIMSYPPPPGLHSTPSPHPSLPARPPPSSLPQKPAYPPSNNAGRGAAPYGGFNGFAPRSVAIPQQQQPPSYNSYNSPTTYQQPQYNGYAAPPQPEPAYGAAPQIRNPFAPPSQYGAGRGYEEDPEMAAQIAQWQSAYASKDTQAGSGGYTGAVKRYPTGDGGAGAATSANAAPLGRSEGPSMSSAAMTSAAHNDTGVASVVSDAKTNQKTVVRSGGGTQWTDSTLLEWDPAHFRLFVGNLAGEVTDDSLYKAFSRWPSVQKARVIRDKRTTKSKGYGFVSFSDGDDFFQAAREMQGKYIGSHPVLLRRSTTEIKVVTPKDNNRHGKGKNKGKGGNGSKDKTGAGVQKPGSKTKGGLKVLG</sequence>
<dbReference type="PANTHER" id="PTHR47640:SF11">
    <property type="entry name" value="RNA-BINDING PROTEIN 42"/>
    <property type="match status" value="1"/>
</dbReference>
<feature type="region of interest" description="Disordered" evidence="3">
    <location>
        <begin position="440"/>
        <end position="488"/>
    </location>
</feature>
<evidence type="ECO:0000256" key="1">
    <source>
        <dbReference type="ARBA" id="ARBA00022884"/>
    </source>
</evidence>
<feature type="region of interest" description="Disordered" evidence="3">
    <location>
        <begin position="192"/>
        <end position="213"/>
    </location>
</feature>
<feature type="domain" description="RRM" evidence="4">
    <location>
        <begin position="361"/>
        <end position="439"/>
    </location>
</feature>
<feature type="compositionally biased region" description="Pro residues" evidence="3">
    <location>
        <begin position="133"/>
        <end position="165"/>
    </location>
</feature>
<dbReference type="InterPro" id="IPR035979">
    <property type="entry name" value="RBD_domain_sf"/>
</dbReference>
<dbReference type="GeneID" id="36573894"/>
<dbReference type="InterPro" id="IPR050825">
    <property type="entry name" value="RBM42_RBP45_47-like"/>
</dbReference>
<dbReference type="Proteomes" id="UP000241818">
    <property type="component" value="Unassembled WGS sequence"/>
</dbReference>
<proteinExistence type="predicted"/>
<dbReference type="FunFam" id="3.30.70.330:FF:000542">
    <property type="entry name" value="Putative rnp domain protein"/>
    <property type="match status" value="1"/>
</dbReference>
<keyword evidence="6" id="KW-1185">Reference proteome</keyword>
<evidence type="ECO:0000256" key="3">
    <source>
        <dbReference type="SAM" id="MobiDB-lite"/>
    </source>
</evidence>
<accession>A0A2T3B0S6</accession>
<dbReference type="EMBL" id="KZ679012">
    <property type="protein sequence ID" value="PSS17004.1"/>
    <property type="molecule type" value="Genomic_DNA"/>
</dbReference>
<dbReference type="InterPro" id="IPR000504">
    <property type="entry name" value="RRM_dom"/>
</dbReference>